<sequence>MKNILKILTLLAVFSFIFTSCGTPPTPPPEEKPAPVVVEEPVPEAQPEPTPEPQPEPTPEPQPEPTPVVEEPRDVPVKEYVVAQGDTLSEIALKFYGTREKAYYFPIIMAINPGKVQHPDKLTPKMKLLIPDFDLFMQHSPSKMLARPEFEKCIKIYEDEARTGVAESLRRRLKEF</sequence>
<dbReference type="Proteomes" id="UP001059401">
    <property type="component" value="Chromosome"/>
</dbReference>
<dbReference type="PROSITE" id="PS51257">
    <property type="entry name" value="PROKAR_LIPOPROTEIN"/>
    <property type="match status" value="1"/>
</dbReference>
<keyword evidence="7" id="KW-1185">Reference proteome</keyword>
<dbReference type="AlphaFoldDB" id="A0AAE9MWT5"/>
<feature type="region of interest" description="Disordered" evidence="1">
    <location>
        <begin position="24"/>
        <end position="74"/>
    </location>
</feature>
<evidence type="ECO:0000313" key="6">
    <source>
        <dbReference type="Proteomes" id="UP001058682"/>
    </source>
</evidence>
<accession>A0AAE9MWT5</accession>
<dbReference type="InterPro" id="IPR036779">
    <property type="entry name" value="LysM_dom_sf"/>
</dbReference>
<proteinExistence type="predicted"/>
<feature type="chain" id="PRO_5042078471" evidence="2">
    <location>
        <begin position="23"/>
        <end position="176"/>
    </location>
</feature>
<dbReference type="SMART" id="SM00257">
    <property type="entry name" value="LysM"/>
    <property type="match status" value="1"/>
</dbReference>
<reference evidence="5" key="1">
    <citation type="submission" date="2019-04" db="EMBL/GenBank/DDBJ databases">
        <title>Whole genome sequencing of oral phylogroup 2 treponemes.</title>
        <authorList>
            <person name="Chan Y."/>
            <person name="Zeng H.H."/>
            <person name="Yu X.L."/>
            <person name="Leung W.K."/>
            <person name="Watt R.M."/>
        </authorList>
    </citation>
    <scope>NUCLEOTIDE SEQUENCE</scope>
    <source>
        <strain evidence="5">OMZ 835</strain>
        <strain evidence="4">OMZ 847</strain>
    </source>
</reference>
<dbReference type="EMBL" id="CP038802">
    <property type="protein sequence ID" value="UTY29865.1"/>
    <property type="molecule type" value="Genomic_DNA"/>
</dbReference>
<dbReference type="Gene3D" id="3.10.350.10">
    <property type="entry name" value="LysM domain"/>
    <property type="match status" value="1"/>
</dbReference>
<evidence type="ECO:0000313" key="5">
    <source>
        <dbReference type="EMBL" id="UTY34723.1"/>
    </source>
</evidence>
<name>A0AAE9MWT5_9SPIR</name>
<evidence type="ECO:0000259" key="3">
    <source>
        <dbReference type="PROSITE" id="PS51782"/>
    </source>
</evidence>
<keyword evidence="2" id="KW-0732">Signal</keyword>
<dbReference type="Pfam" id="PF01476">
    <property type="entry name" value="LysM"/>
    <property type="match status" value="1"/>
</dbReference>
<feature type="signal peptide" evidence="2">
    <location>
        <begin position="1"/>
        <end position="22"/>
    </location>
</feature>
<organism evidence="5 6">
    <name type="scientific">Treponema putidum</name>
    <dbReference type="NCBI Taxonomy" id="221027"/>
    <lineage>
        <taxon>Bacteria</taxon>
        <taxon>Pseudomonadati</taxon>
        <taxon>Spirochaetota</taxon>
        <taxon>Spirochaetia</taxon>
        <taxon>Spirochaetales</taxon>
        <taxon>Treponemataceae</taxon>
        <taxon>Treponema</taxon>
    </lineage>
</organism>
<dbReference type="RefSeq" id="WP_044978403.1">
    <property type="nucleotide sequence ID" value="NZ_CP009228.1"/>
</dbReference>
<protein>
    <submittedName>
        <fullName evidence="5">LysM peptidoglycan-binding domain-containing protein</fullName>
    </submittedName>
</protein>
<dbReference type="PROSITE" id="PS51782">
    <property type="entry name" value="LYSM"/>
    <property type="match status" value="1"/>
</dbReference>
<dbReference type="CDD" id="cd00118">
    <property type="entry name" value="LysM"/>
    <property type="match status" value="1"/>
</dbReference>
<evidence type="ECO:0000313" key="4">
    <source>
        <dbReference type="EMBL" id="UTY29865.1"/>
    </source>
</evidence>
<evidence type="ECO:0000313" key="7">
    <source>
        <dbReference type="Proteomes" id="UP001059401"/>
    </source>
</evidence>
<feature type="compositionally biased region" description="Low complexity" evidence="1">
    <location>
        <begin position="34"/>
        <end position="43"/>
    </location>
</feature>
<dbReference type="InterPro" id="IPR018392">
    <property type="entry name" value="LysM"/>
</dbReference>
<evidence type="ECO:0000256" key="1">
    <source>
        <dbReference type="SAM" id="MobiDB-lite"/>
    </source>
</evidence>
<dbReference type="KEGG" id="tpk:JO40_05405"/>
<dbReference type="EMBL" id="CP038804">
    <property type="protein sequence ID" value="UTY34723.1"/>
    <property type="molecule type" value="Genomic_DNA"/>
</dbReference>
<dbReference type="Proteomes" id="UP001058682">
    <property type="component" value="Chromosome"/>
</dbReference>
<gene>
    <name evidence="5" type="ORF">E4N74_12460</name>
    <name evidence="4" type="ORF">E4N76_13500</name>
</gene>
<evidence type="ECO:0000256" key="2">
    <source>
        <dbReference type="SAM" id="SignalP"/>
    </source>
</evidence>
<feature type="compositionally biased region" description="Pro residues" evidence="1">
    <location>
        <begin position="44"/>
        <end position="66"/>
    </location>
</feature>
<feature type="domain" description="LysM" evidence="3">
    <location>
        <begin position="78"/>
        <end position="130"/>
    </location>
</feature>